<dbReference type="PANTHER" id="PTHR33444:SF10">
    <property type="entry name" value="NOVEL PROTEIN"/>
    <property type="match status" value="1"/>
</dbReference>
<dbReference type="PANTHER" id="PTHR33444">
    <property type="entry name" value="SI:DKEY-19B23.12-RELATED"/>
    <property type="match status" value="1"/>
</dbReference>
<feature type="transmembrane region" description="Helical" evidence="1">
    <location>
        <begin position="98"/>
        <end position="117"/>
    </location>
</feature>
<keyword evidence="3" id="KW-1185">Reference proteome</keyword>
<name>A0A8J2RAB4_9CRUS</name>
<comment type="caution">
    <text evidence="2">The sequence shown here is derived from an EMBL/GenBank/DDBJ whole genome shotgun (WGS) entry which is preliminary data.</text>
</comment>
<keyword evidence="1" id="KW-0812">Transmembrane</keyword>
<evidence type="ECO:0000313" key="2">
    <source>
        <dbReference type="EMBL" id="CAH0098642.1"/>
    </source>
</evidence>
<dbReference type="Proteomes" id="UP000789390">
    <property type="component" value="Unassembled WGS sequence"/>
</dbReference>
<keyword evidence="1" id="KW-1133">Transmembrane helix</keyword>
<protein>
    <submittedName>
        <fullName evidence="2">Uncharacterized protein</fullName>
    </submittedName>
</protein>
<keyword evidence="1" id="KW-0472">Membrane</keyword>
<dbReference type="OrthoDB" id="6157510at2759"/>
<reference evidence="2" key="1">
    <citation type="submission" date="2021-11" db="EMBL/GenBank/DDBJ databases">
        <authorList>
            <person name="Schell T."/>
        </authorList>
    </citation>
    <scope>NUCLEOTIDE SEQUENCE</scope>
    <source>
        <strain evidence="2">M5</strain>
    </source>
</reference>
<proteinExistence type="predicted"/>
<organism evidence="2 3">
    <name type="scientific">Daphnia galeata</name>
    <dbReference type="NCBI Taxonomy" id="27404"/>
    <lineage>
        <taxon>Eukaryota</taxon>
        <taxon>Metazoa</taxon>
        <taxon>Ecdysozoa</taxon>
        <taxon>Arthropoda</taxon>
        <taxon>Crustacea</taxon>
        <taxon>Branchiopoda</taxon>
        <taxon>Diplostraca</taxon>
        <taxon>Cladocera</taxon>
        <taxon>Anomopoda</taxon>
        <taxon>Daphniidae</taxon>
        <taxon>Daphnia</taxon>
    </lineage>
</organism>
<dbReference type="EMBL" id="CAKKLH010000004">
    <property type="protein sequence ID" value="CAH0098642.1"/>
    <property type="molecule type" value="Genomic_DNA"/>
</dbReference>
<sequence length="195" mass="21920">MSTSDEEVTTSITIDKEISSNPSGTRLTISARLEKVVKVKKEFVKYKKDLFAQAVGGVITLCFALSYALIFCLAIPIAMIGMGATYIDQCPAEKMIPLYLIVAGVVTLISSSVKYILDDDNTCFECFQFCWFIAGCVWVYSLKEPSFNPGDKFFCNQLLYHFAYWIITLPFLELAVLILLFVVFLCFQDVANYPV</sequence>
<evidence type="ECO:0000256" key="1">
    <source>
        <dbReference type="SAM" id="Phobius"/>
    </source>
</evidence>
<feature type="transmembrane region" description="Helical" evidence="1">
    <location>
        <begin position="124"/>
        <end position="142"/>
    </location>
</feature>
<gene>
    <name evidence="2" type="ORF">DGAL_LOCUS728</name>
</gene>
<accession>A0A8J2RAB4</accession>
<feature type="transmembrane region" description="Helical" evidence="1">
    <location>
        <begin position="162"/>
        <end position="187"/>
    </location>
</feature>
<feature type="transmembrane region" description="Helical" evidence="1">
    <location>
        <begin position="50"/>
        <end position="78"/>
    </location>
</feature>
<dbReference type="AlphaFoldDB" id="A0A8J2RAB4"/>
<dbReference type="InterPro" id="IPR040350">
    <property type="entry name" value="TMEM272"/>
</dbReference>
<evidence type="ECO:0000313" key="3">
    <source>
        <dbReference type="Proteomes" id="UP000789390"/>
    </source>
</evidence>